<keyword evidence="4 11" id="KW-0808">Transferase</keyword>
<feature type="binding site" evidence="11">
    <location>
        <position position="48"/>
    </location>
    <ligand>
        <name>substrate</name>
    </ligand>
</feature>
<organism evidence="12 13">
    <name type="scientific">Vibrio tritonius</name>
    <dbReference type="NCBI Taxonomy" id="1435069"/>
    <lineage>
        <taxon>Bacteria</taxon>
        <taxon>Pseudomonadati</taxon>
        <taxon>Pseudomonadota</taxon>
        <taxon>Gammaproteobacteria</taxon>
        <taxon>Vibrionales</taxon>
        <taxon>Vibrionaceae</taxon>
        <taxon>Vibrio</taxon>
    </lineage>
</organism>
<evidence type="ECO:0000256" key="9">
    <source>
        <dbReference type="ARBA" id="ARBA00022842"/>
    </source>
</evidence>
<comment type="similarity">
    <text evidence="11">Belongs to the Thz kinase family.</text>
</comment>
<gene>
    <name evidence="11" type="primary">thiM</name>
    <name evidence="12" type="ORF">LDJ79_23585</name>
</gene>
<proteinExistence type="inferred from homology"/>
<feature type="binding site" evidence="11">
    <location>
        <position position="234"/>
    </location>
    <ligand>
        <name>substrate</name>
    </ligand>
</feature>
<evidence type="ECO:0000256" key="7">
    <source>
        <dbReference type="ARBA" id="ARBA00022777"/>
    </source>
</evidence>
<evidence type="ECO:0000313" key="13">
    <source>
        <dbReference type="Proteomes" id="UP001199044"/>
    </source>
</evidence>
<dbReference type="PRINTS" id="PR01099">
    <property type="entry name" value="HYETHTZKNASE"/>
</dbReference>
<feature type="binding site" evidence="11">
    <location>
        <position position="207"/>
    </location>
    <ligand>
        <name>ATP</name>
        <dbReference type="ChEBI" id="CHEBI:30616"/>
    </ligand>
</feature>
<dbReference type="InterPro" id="IPR029056">
    <property type="entry name" value="Ribokinase-like"/>
</dbReference>
<evidence type="ECO:0000256" key="8">
    <source>
        <dbReference type="ARBA" id="ARBA00022840"/>
    </source>
</evidence>
<comment type="caution">
    <text evidence="12">The sequence shown here is derived from an EMBL/GenBank/DDBJ whole genome shotgun (WGS) entry which is preliminary data.</text>
</comment>
<sequence>MNSMNIKQIANFLEMVRRERPLVINMTNDVVMNLCANSLLALGASPIMAHSRQEMAELIPLAGALVVNIGTLDEKRVAQMEYAIECANQHHIPIVLDPVGCGASTYRTKVSRHFASLARHLTLRANASEVIALAGHTPLDNTTEVNPLAGHTPLDNTTGGYPLAGHTPSADELPRGNKGVDSQDSTLSALSAAHHIREQYQTDVSISGATDIIVTQNHDYYLANGSPIMPYVTGLGCALSSLTGAFAAVGEHSGLTAAAIWSVVGEIAAERCDGPGFIAGRMLDILYHLDEATLCKRLKMNIERYPY</sequence>
<dbReference type="EMBL" id="JAIWIU010000259">
    <property type="protein sequence ID" value="MCA2019110.1"/>
    <property type="molecule type" value="Genomic_DNA"/>
</dbReference>
<evidence type="ECO:0000256" key="4">
    <source>
        <dbReference type="ARBA" id="ARBA00022679"/>
    </source>
</evidence>
<keyword evidence="9 11" id="KW-0460">Magnesium</keyword>
<evidence type="ECO:0000256" key="11">
    <source>
        <dbReference type="HAMAP-Rule" id="MF_00228"/>
    </source>
</evidence>
<name>A0ABS7YTW1_9VIBR</name>
<dbReference type="HAMAP" id="MF_00228">
    <property type="entry name" value="Thz_kinase"/>
    <property type="match status" value="1"/>
</dbReference>
<dbReference type="EC" id="2.7.1.50" evidence="11"/>
<evidence type="ECO:0000256" key="2">
    <source>
        <dbReference type="ARBA" id="ARBA00001946"/>
    </source>
</evidence>
<keyword evidence="7 11" id="KW-0418">Kinase</keyword>
<evidence type="ECO:0000313" key="12">
    <source>
        <dbReference type="EMBL" id="MCA2019110.1"/>
    </source>
</evidence>
<comment type="function">
    <text evidence="11">Catalyzes the phosphorylation of the hydroxyl group of 4-methyl-5-beta-hydroxyethylthiazole (THZ).</text>
</comment>
<dbReference type="Pfam" id="PF02110">
    <property type="entry name" value="HK"/>
    <property type="match status" value="2"/>
</dbReference>
<evidence type="ECO:0000256" key="5">
    <source>
        <dbReference type="ARBA" id="ARBA00022723"/>
    </source>
</evidence>
<comment type="catalytic activity">
    <reaction evidence="1 11">
        <text>5-(2-hydroxyethyl)-4-methylthiazole + ATP = 4-methyl-5-(2-phosphooxyethyl)-thiazole + ADP + H(+)</text>
        <dbReference type="Rhea" id="RHEA:24212"/>
        <dbReference type="ChEBI" id="CHEBI:15378"/>
        <dbReference type="ChEBI" id="CHEBI:17957"/>
        <dbReference type="ChEBI" id="CHEBI:30616"/>
        <dbReference type="ChEBI" id="CHEBI:58296"/>
        <dbReference type="ChEBI" id="CHEBI:456216"/>
        <dbReference type="EC" id="2.7.1.50"/>
    </reaction>
</comment>
<reference evidence="13" key="1">
    <citation type="submission" date="2023-07" db="EMBL/GenBank/DDBJ databases">
        <title>Molecular identification of indigenous halophilic bacteria isolated from red sea cost, biodegradation of synthetic dyes and assessment of degraded metabolite toxicity.</title>
        <authorList>
            <person name="Chaieb K."/>
            <person name="Altayb H.N."/>
        </authorList>
    </citation>
    <scope>NUCLEOTIDE SEQUENCE [LARGE SCALE GENOMIC DNA]</scope>
    <source>
        <strain evidence="13">K20</strain>
    </source>
</reference>
<dbReference type="InterPro" id="IPR000417">
    <property type="entry name" value="Hyethyz_kinase"/>
</dbReference>
<dbReference type="GO" id="GO:0016301">
    <property type="term" value="F:kinase activity"/>
    <property type="evidence" value="ECO:0007669"/>
    <property type="project" value="UniProtKB-KW"/>
</dbReference>
<dbReference type="CDD" id="cd01170">
    <property type="entry name" value="THZ_kinase"/>
    <property type="match status" value="1"/>
</dbReference>
<protein>
    <recommendedName>
        <fullName evidence="11">Hydroxyethylthiazole kinase</fullName>
        <ecNumber evidence="11">2.7.1.50</ecNumber>
    </recommendedName>
    <alternativeName>
        <fullName evidence="11">4-methyl-5-beta-hydroxyethylthiazole kinase</fullName>
        <shortName evidence="11">TH kinase</shortName>
        <shortName evidence="11">Thz kinase</shortName>
    </alternativeName>
</protein>
<evidence type="ECO:0000256" key="1">
    <source>
        <dbReference type="ARBA" id="ARBA00001771"/>
    </source>
</evidence>
<evidence type="ECO:0000256" key="6">
    <source>
        <dbReference type="ARBA" id="ARBA00022741"/>
    </source>
</evidence>
<dbReference type="SUPFAM" id="SSF53613">
    <property type="entry name" value="Ribokinase-like"/>
    <property type="match status" value="1"/>
</dbReference>
<keyword evidence="5 11" id="KW-0479">Metal-binding</keyword>
<keyword evidence="8 11" id="KW-0067">ATP-binding</keyword>
<dbReference type="PIRSF" id="PIRSF000513">
    <property type="entry name" value="Thz_kinase"/>
    <property type="match status" value="1"/>
</dbReference>
<keyword evidence="6 11" id="KW-0547">Nucleotide-binding</keyword>
<keyword evidence="13" id="KW-1185">Reference proteome</keyword>
<dbReference type="Gene3D" id="3.40.1190.20">
    <property type="match status" value="1"/>
</dbReference>
<comment type="pathway">
    <text evidence="3 11">Cofactor biosynthesis; thiamine diphosphate biosynthesis; 4-methyl-5-(2-phosphoethyl)-thiazole from 5-(2-hydroxyethyl)-4-methylthiazole: step 1/1.</text>
</comment>
<keyword evidence="10 11" id="KW-0784">Thiamine biosynthesis</keyword>
<evidence type="ECO:0000256" key="3">
    <source>
        <dbReference type="ARBA" id="ARBA00004868"/>
    </source>
</evidence>
<dbReference type="Proteomes" id="UP001199044">
    <property type="component" value="Unassembled WGS sequence"/>
</dbReference>
<accession>A0ABS7YTW1</accession>
<feature type="binding site" evidence="11">
    <location>
        <position position="124"/>
    </location>
    <ligand>
        <name>ATP</name>
        <dbReference type="ChEBI" id="CHEBI:30616"/>
    </ligand>
</feature>
<comment type="cofactor">
    <cofactor evidence="2 11">
        <name>Mg(2+)</name>
        <dbReference type="ChEBI" id="CHEBI:18420"/>
    </cofactor>
</comment>
<evidence type="ECO:0000256" key="10">
    <source>
        <dbReference type="ARBA" id="ARBA00022977"/>
    </source>
</evidence>